<evidence type="ECO:0000256" key="8">
    <source>
        <dbReference type="ARBA" id="ARBA00023136"/>
    </source>
</evidence>
<protein>
    <recommendedName>
        <fullName evidence="10">Cytochrome b-c1 complex subunit 6</fullName>
    </recommendedName>
</protein>
<evidence type="ECO:0000256" key="4">
    <source>
        <dbReference type="ARBA" id="ARBA00022660"/>
    </source>
</evidence>
<comment type="subcellular location">
    <subcellularLocation>
        <location evidence="1">Mitochondrion inner membrane</location>
        <topology evidence="1">Peripheral membrane protein</topology>
        <orientation evidence="1">Intermembrane side</orientation>
    </subcellularLocation>
</comment>
<name>A0A0U2M9S8_9MAXI</name>
<evidence type="ECO:0000256" key="11">
    <source>
        <dbReference type="PIRSR" id="PIRSR000019-1"/>
    </source>
</evidence>
<dbReference type="InterPro" id="IPR023184">
    <property type="entry name" value="Ubol_cytC_Rdtase_hinge_dom"/>
</dbReference>
<evidence type="ECO:0000256" key="5">
    <source>
        <dbReference type="ARBA" id="ARBA00022792"/>
    </source>
</evidence>
<keyword evidence="3 10" id="KW-0813">Transport</keyword>
<keyword evidence="8 10" id="KW-0472">Membrane</keyword>
<evidence type="ECO:0000256" key="3">
    <source>
        <dbReference type="ARBA" id="ARBA00022448"/>
    </source>
</evidence>
<evidence type="ECO:0000256" key="1">
    <source>
        <dbReference type="ARBA" id="ARBA00004137"/>
    </source>
</evidence>
<feature type="disulfide bond" evidence="11">
    <location>
        <begin position="39"/>
        <end position="82"/>
    </location>
</feature>
<dbReference type="EMBL" id="KT754829">
    <property type="protein sequence ID" value="ALS04663.1"/>
    <property type="molecule type" value="mRNA"/>
</dbReference>
<dbReference type="InterPro" id="IPR003422">
    <property type="entry name" value="Cyt_b-c1_6"/>
</dbReference>
<comment type="similarity">
    <text evidence="2 10">Belongs to the UQCRH/QCR6 family.</text>
</comment>
<dbReference type="GO" id="GO:0005743">
    <property type="term" value="C:mitochondrial inner membrane"/>
    <property type="evidence" value="ECO:0007669"/>
    <property type="project" value="UniProtKB-SubCell"/>
</dbReference>
<evidence type="ECO:0000256" key="9">
    <source>
        <dbReference type="ARBA" id="ARBA00023157"/>
    </source>
</evidence>
<feature type="disulfide bond" evidence="11">
    <location>
        <begin position="54"/>
        <end position="68"/>
    </location>
</feature>
<evidence type="ECO:0000256" key="10">
    <source>
        <dbReference type="PIRNR" id="PIRNR000019"/>
    </source>
</evidence>
<keyword evidence="9 11" id="KW-1015">Disulfide bond</keyword>
<dbReference type="PIRSF" id="PIRSF000019">
    <property type="entry name" value="Bc1_11K"/>
    <property type="match status" value="1"/>
</dbReference>
<feature type="domain" description="Ubiquinol-cytochrome C reductase hinge" evidence="12">
    <location>
        <begin position="30"/>
        <end position="92"/>
    </location>
</feature>
<sequence>MASEVAEKVINKVSLKAEEEEEEEEEDLVDPATAIKEMCAENSCSKYKARLDECNDRVTSKTKTSETCFEEILDFYHCVDHCAAPEIFKHVK</sequence>
<keyword evidence="5 10" id="KW-0999">Mitochondrion inner membrane</keyword>
<comment type="function">
    <text evidence="10">Component of the ubiquinol-cytochrome c oxidoreductase, a multisubunit transmembrane complex that is part of the mitochondrial electron transport chain which drives oxidative phosphorylation.</text>
</comment>
<accession>A0A0U2M9S8</accession>
<keyword evidence="4 10" id="KW-0679">Respiratory chain</keyword>
<proteinExistence type="evidence at transcript level"/>
<evidence type="ECO:0000256" key="2">
    <source>
        <dbReference type="ARBA" id="ARBA00006498"/>
    </source>
</evidence>
<dbReference type="Gene3D" id="1.10.287.20">
    <property type="entry name" value="Ubiquinol-cytochrome C reductase hinge domain"/>
    <property type="match status" value="1"/>
</dbReference>
<evidence type="ECO:0000256" key="6">
    <source>
        <dbReference type="ARBA" id="ARBA00022982"/>
    </source>
</evidence>
<dbReference type="PANTHER" id="PTHR15336">
    <property type="entry name" value="UBIQUINOL-CYTOCHROME C REDUCTASE COMPLEX 7.8 KDA PROTEIN"/>
    <property type="match status" value="1"/>
</dbReference>
<dbReference type="GO" id="GO:0006122">
    <property type="term" value="P:mitochondrial electron transport, ubiquinol to cytochrome c"/>
    <property type="evidence" value="ECO:0007669"/>
    <property type="project" value="InterPro"/>
</dbReference>
<keyword evidence="6 10" id="KW-0249">Electron transport</keyword>
<keyword evidence="7 10" id="KW-0496">Mitochondrion</keyword>
<evidence type="ECO:0000259" key="12">
    <source>
        <dbReference type="Pfam" id="PF02320"/>
    </source>
</evidence>
<evidence type="ECO:0000313" key="13">
    <source>
        <dbReference type="EMBL" id="ALS04663.1"/>
    </source>
</evidence>
<dbReference type="AlphaFoldDB" id="A0A0U2M9S8"/>
<dbReference type="PANTHER" id="PTHR15336:SF0">
    <property type="entry name" value="CYTOCHROME B-C1 COMPLEX SUBUNIT 6, MITOCHONDRIAL"/>
    <property type="match status" value="1"/>
</dbReference>
<dbReference type="FunFam" id="1.10.287.20:FF:000001">
    <property type="entry name" value="Cytochrome b-c1 complex subunit 6"/>
    <property type="match status" value="1"/>
</dbReference>
<reference evidence="13" key="1">
    <citation type="journal article" date="2015" name="Sci. Rep.">
        <title>Spliced leader RNA trans-splicing discovered in copepods.</title>
        <authorList>
            <person name="Yang F."/>
            <person name="Xu D."/>
            <person name="Zhuang Y."/>
            <person name="Yi X."/>
            <person name="Huang Y."/>
            <person name="Chen H."/>
            <person name="Lin S."/>
            <person name="Campbell D.A."/>
            <person name="Sturm N.R."/>
            <person name="Liu G."/>
            <person name="Zhang H."/>
        </authorList>
    </citation>
    <scope>NUCLEOTIDE SEQUENCE</scope>
</reference>
<dbReference type="Pfam" id="PF02320">
    <property type="entry name" value="UCR_hinge"/>
    <property type="match status" value="1"/>
</dbReference>
<organism evidence="13">
    <name type="scientific">Pseudodiaptomus poplesia</name>
    <dbReference type="NCBI Taxonomy" id="213370"/>
    <lineage>
        <taxon>Eukaryota</taxon>
        <taxon>Metazoa</taxon>
        <taxon>Ecdysozoa</taxon>
        <taxon>Arthropoda</taxon>
        <taxon>Crustacea</taxon>
        <taxon>Multicrustacea</taxon>
        <taxon>Hexanauplia</taxon>
        <taxon>Copepoda</taxon>
        <taxon>Calanoida</taxon>
        <taxon>Pseudodiaptomidae</taxon>
        <taxon>Pseudodiaptomus</taxon>
    </lineage>
</organism>
<evidence type="ECO:0000256" key="7">
    <source>
        <dbReference type="ARBA" id="ARBA00023128"/>
    </source>
</evidence>
<dbReference type="SUPFAM" id="SSF81531">
    <property type="entry name" value="Non-heme 11 kDa protein of cytochrome bc1 complex (Ubiquinol-cytochrome c reductase)"/>
    <property type="match status" value="1"/>
</dbReference>
<dbReference type="InterPro" id="IPR036811">
    <property type="entry name" value="Ubol_cytC_Rdtase_hinge_dom_sf"/>
</dbReference>